<name>A0AAU7ZP05_9BACT</name>
<dbReference type="KEGG" id="tpsc:RBB77_19915"/>
<gene>
    <name evidence="3" type="ORF">RBB77_19915</name>
</gene>
<evidence type="ECO:0000259" key="2">
    <source>
        <dbReference type="Pfam" id="PF03795"/>
    </source>
</evidence>
<accession>A0AAU7ZP05</accession>
<dbReference type="PANTHER" id="PTHR35174">
    <property type="entry name" value="BLL7171 PROTEIN-RELATED"/>
    <property type="match status" value="1"/>
</dbReference>
<protein>
    <submittedName>
        <fullName evidence="3">YciI family protein</fullName>
    </submittedName>
</protein>
<dbReference type="RefSeq" id="WP_353063513.1">
    <property type="nucleotide sequence ID" value="NZ_CP132942.1"/>
</dbReference>
<sequence length="133" mass="15090">MKYICLGYYEPAKHASMTADERNAMFDECFVYDDYLRANGHFVGGEALQPEETALTVYWKKGKVATTDGPYAETKEQLGGILMLEARDMNHAIQLMSQHPSLKYGTLFEIHPTFDMSGMIQESEQRRGKVAAR</sequence>
<dbReference type="Gene3D" id="3.30.70.1060">
    <property type="entry name" value="Dimeric alpha+beta barrel"/>
    <property type="match status" value="1"/>
</dbReference>
<dbReference type="EMBL" id="CP132942">
    <property type="protein sequence ID" value="XCB32673.1"/>
    <property type="molecule type" value="Genomic_DNA"/>
</dbReference>
<reference evidence="3" key="2">
    <citation type="journal article" date="2024" name="Environ. Microbiol.">
        <title>Genome analysis and description of Tunturibacter gen. nov. expands the diversity of Terriglobia in tundra soils.</title>
        <authorList>
            <person name="Messyasz A."/>
            <person name="Mannisto M.K."/>
            <person name="Kerkhof L.J."/>
            <person name="Haggblom M.M."/>
        </authorList>
    </citation>
    <scope>NUCLEOTIDE SEQUENCE</scope>
    <source>
        <strain evidence="3">X5P6</strain>
    </source>
</reference>
<dbReference type="Pfam" id="PF03795">
    <property type="entry name" value="YCII"/>
    <property type="match status" value="1"/>
</dbReference>
<dbReference type="InterPro" id="IPR005545">
    <property type="entry name" value="YCII"/>
</dbReference>
<evidence type="ECO:0000313" key="3">
    <source>
        <dbReference type="EMBL" id="XCB32673.1"/>
    </source>
</evidence>
<reference evidence="3" key="1">
    <citation type="submission" date="2023-08" db="EMBL/GenBank/DDBJ databases">
        <authorList>
            <person name="Messyasz A."/>
            <person name="Mannisto M.K."/>
            <person name="Kerkhof L.J."/>
            <person name="Haggblom M."/>
        </authorList>
    </citation>
    <scope>NUCLEOTIDE SEQUENCE</scope>
    <source>
        <strain evidence="3">X5P6</strain>
    </source>
</reference>
<dbReference type="InterPro" id="IPR011008">
    <property type="entry name" value="Dimeric_a/b-barrel"/>
</dbReference>
<organism evidence="3">
    <name type="scientific">Tunturiibacter psychrotolerans</name>
    <dbReference type="NCBI Taxonomy" id="3069686"/>
    <lineage>
        <taxon>Bacteria</taxon>
        <taxon>Pseudomonadati</taxon>
        <taxon>Acidobacteriota</taxon>
        <taxon>Terriglobia</taxon>
        <taxon>Terriglobales</taxon>
        <taxon>Acidobacteriaceae</taxon>
        <taxon>Tunturiibacter</taxon>
    </lineage>
</organism>
<dbReference type="PANTHER" id="PTHR35174:SF3">
    <property type="entry name" value="BLL7171 PROTEIN"/>
    <property type="match status" value="1"/>
</dbReference>
<comment type="similarity">
    <text evidence="1">Belongs to the YciI family.</text>
</comment>
<feature type="domain" description="YCII-related" evidence="2">
    <location>
        <begin position="1"/>
        <end position="108"/>
    </location>
</feature>
<dbReference type="SUPFAM" id="SSF54909">
    <property type="entry name" value="Dimeric alpha+beta barrel"/>
    <property type="match status" value="1"/>
</dbReference>
<proteinExistence type="inferred from homology"/>
<dbReference type="AlphaFoldDB" id="A0AAU7ZP05"/>
<evidence type="ECO:0000256" key="1">
    <source>
        <dbReference type="ARBA" id="ARBA00007689"/>
    </source>
</evidence>